<accession>A0A934QX30</accession>
<organism evidence="1 2">
    <name type="scientific">Prauserella cavernicola</name>
    <dbReference type="NCBI Taxonomy" id="2800127"/>
    <lineage>
        <taxon>Bacteria</taxon>
        <taxon>Bacillati</taxon>
        <taxon>Actinomycetota</taxon>
        <taxon>Actinomycetes</taxon>
        <taxon>Pseudonocardiales</taxon>
        <taxon>Pseudonocardiaceae</taxon>
        <taxon>Prauserella</taxon>
    </lineage>
</organism>
<reference evidence="1" key="1">
    <citation type="submission" date="2020-12" db="EMBL/GenBank/DDBJ databases">
        <title>Prauserella sp. ASG 168, a novel actinomycete isolated from cave rock.</title>
        <authorList>
            <person name="Suriyachadkun C."/>
        </authorList>
    </citation>
    <scope>NUCLEOTIDE SEQUENCE</scope>
    <source>
        <strain evidence="1">ASG 168</strain>
    </source>
</reference>
<evidence type="ECO:0000313" key="1">
    <source>
        <dbReference type="EMBL" id="MBK1787129.1"/>
    </source>
</evidence>
<dbReference type="EMBL" id="JAENJH010000006">
    <property type="protein sequence ID" value="MBK1787129.1"/>
    <property type="molecule type" value="Genomic_DNA"/>
</dbReference>
<comment type="caution">
    <text evidence="1">The sequence shown here is derived from an EMBL/GenBank/DDBJ whole genome shotgun (WGS) entry which is preliminary data.</text>
</comment>
<evidence type="ECO:0000313" key="2">
    <source>
        <dbReference type="Proteomes" id="UP000635245"/>
    </source>
</evidence>
<dbReference type="AlphaFoldDB" id="A0A934QX30"/>
<dbReference type="Proteomes" id="UP000635245">
    <property type="component" value="Unassembled WGS sequence"/>
</dbReference>
<protein>
    <submittedName>
        <fullName evidence="1">Uncharacterized protein</fullName>
    </submittedName>
</protein>
<gene>
    <name evidence="1" type="ORF">JHE00_22620</name>
</gene>
<name>A0A934QX30_9PSEU</name>
<keyword evidence="2" id="KW-1185">Reference proteome</keyword>
<proteinExistence type="predicted"/>
<dbReference type="RefSeq" id="WP_200321437.1">
    <property type="nucleotide sequence ID" value="NZ_JAENJH010000006.1"/>
</dbReference>
<sequence length="53" mass="5909">MAWAALNCAVHAVTDHHLDGPIDRWRALRADIHRDAHAHDPAALAVTNTAWFE</sequence>